<evidence type="ECO:0000313" key="2">
    <source>
        <dbReference type="EMBL" id="USB35614.1"/>
    </source>
</evidence>
<dbReference type="AlphaFoldDB" id="A0AAX3S664"/>
<evidence type="ECO:0000313" key="3">
    <source>
        <dbReference type="EMBL" id="WFC08121.1"/>
    </source>
</evidence>
<organism evidence="3 5">
    <name type="scientific">Providencia vermicola</name>
    <dbReference type="NCBI Taxonomy" id="333965"/>
    <lineage>
        <taxon>Bacteria</taxon>
        <taxon>Pseudomonadati</taxon>
        <taxon>Pseudomonadota</taxon>
        <taxon>Gammaproteobacteria</taxon>
        <taxon>Enterobacterales</taxon>
        <taxon>Morganellaceae</taxon>
        <taxon>Providencia</taxon>
    </lineage>
</organism>
<dbReference type="EMBL" id="CP097327">
    <property type="protein sequence ID" value="USB35614.1"/>
    <property type="molecule type" value="Genomic_DNA"/>
</dbReference>
<dbReference type="EMBL" id="CP116222">
    <property type="protein sequence ID" value="WFC08121.1"/>
    <property type="molecule type" value="Genomic_DNA"/>
</dbReference>
<gene>
    <name evidence="2" type="ORF">M5J11_12295</name>
    <name evidence="3" type="ORF">PG365_07050</name>
</gene>
<feature type="domain" description="Dit-like phage tail protein N-terminal" evidence="1">
    <location>
        <begin position="24"/>
        <end position="130"/>
    </location>
</feature>
<reference evidence="3" key="2">
    <citation type="submission" date="2023-01" db="EMBL/GenBank/DDBJ databases">
        <title>The prevalence of carbapenem-resistant bacteria in aquaculture in China and the genetic diversity of carbapenem-resistant genes.</title>
        <authorList>
            <person name="Wen R."/>
        </authorList>
    </citation>
    <scope>NUCLEOTIDE SEQUENCE</scope>
    <source>
        <strain evidence="3">PVA41-chromosome</strain>
    </source>
</reference>
<proteinExistence type="predicted"/>
<evidence type="ECO:0000313" key="4">
    <source>
        <dbReference type="Proteomes" id="UP001057142"/>
    </source>
</evidence>
<dbReference type="Proteomes" id="UP001057142">
    <property type="component" value="Chromosome"/>
</dbReference>
<evidence type="ECO:0000313" key="5">
    <source>
        <dbReference type="Proteomes" id="UP001222403"/>
    </source>
</evidence>
<dbReference type="RefSeq" id="WP_247047228.1">
    <property type="nucleotide sequence ID" value="NZ_CAXOLV010000003.1"/>
</dbReference>
<name>A0AAX3S664_9GAMM</name>
<dbReference type="Proteomes" id="UP001222403">
    <property type="component" value="Chromosome"/>
</dbReference>
<evidence type="ECO:0000259" key="1">
    <source>
        <dbReference type="Pfam" id="PF21821"/>
    </source>
</evidence>
<protein>
    <recommendedName>
        <fullName evidence="1">Dit-like phage tail protein N-terminal domain-containing protein</fullName>
    </recommendedName>
</protein>
<keyword evidence="4" id="KW-1185">Reference proteome</keyword>
<accession>A0AAX3S664</accession>
<reference evidence="2" key="1">
    <citation type="journal article" date="2022" name="Front. Microbiol.">
        <title>Identification of a novel aminoglycoside O-nucleotidyltransferase AadA33 in Providencia vermicola.</title>
        <authorList>
            <person name="Feng C."/>
            <person name="Gao M."/>
            <person name="Jiang W."/>
            <person name="Shi W."/>
            <person name="Li A."/>
            <person name="Liu S."/>
            <person name="Zhang L."/>
            <person name="Zhang X."/>
            <person name="Li Q."/>
            <person name="Lin H."/>
            <person name="Lu J."/>
            <person name="Li K."/>
            <person name="Zhang H."/>
            <person name="Hu Y."/>
            <person name="Bao Q."/>
            <person name="Lin X."/>
        </authorList>
    </citation>
    <scope>NUCLEOTIDE SEQUENCE</scope>
    <source>
        <strain evidence="2">P13</strain>
    </source>
</reference>
<dbReference type="InterPro" id="IPR048494">
    <property type="entry name" value="Dit-like_N"/>
</dbReference>
<sequence length="175" mass="19797">MITEIKIFNIDDFTVLFETASPIQINVRDEHKATQFTVESGETRSDHVVVQPVEISMSLILVGELKNAFEMMQQAYDQHQLVGIQTRVKTYQPLLLVSFDHDESPDMTDAIKLSLRFTEWRNIEPEYGALPPRKVAKKAQSSTVNCGKVQTSTIPKKKKKSVIVKVVDGSFNAEE</sequence>
<dbReference type="Pfam" id="PF21821">
    <property type="entry name" value="Dit_like"/>
    <property type="match status" value="1"/>
</dbReference>